<dbReference type="EMBL" id="VENJ01000023">
    <property type="protein sequence ID" value="MTJ05827.1"/>
    <property type="molecule type" value="Genomic_DNA"/>
</dbReference>
<dbReference type="PANTHER" id="PTHR11054:SF0">
    <property type="entry name" value="6-PHOSPHOGLUCONOLACTONASE"/>
    <property type="match status" value="1"/>
</dbReference>
<sequence length="224" mass="24136">MTLIEYADSEMMAIDLANSLAGELGEALRAQDRATLIVPGGSTPGPVFDDLCAADLDWSRVDVILSDERWVPEDHPHSNARLLRERLLVDRAAAATFLPLYAPGDDPEAVLADVEAMLEPHFPASVGLLGMGTDGHVASLFPRGDNLRLGLHGEAPILVSMRAEGLEHTRVSLSARILRGTLSLHLVIVGDEKRAVLERARDLPPEEAPVAAILDDATVHWAPE</sequence>
<dbReference type="AlphaFoldDB" id="A0A7C9HDH9"/>
<dbReference type="Gene3D" id="3.40.50.1360">
    <property type="match status" value="1"/>
</dbReference>
<reference evidence="9 10" key="1">
    <citation type="submission" date="2019-06" db="EMBL/GenBank/DDBJ databases">
        <title>Enrichment of Autotrophic Halophilic Microorganisms from Red Sea Brine Pool Using Microbial Electrosynthesis System.</title>
        <authorList>
            <person name="Alqahtani M.F."/>
            <person name="Bajracharya S."/>
            <person name="Katuri K.P."/>
            <person name="Ali M."/>
            <person name="Saikaly P.E."/>
        </authorList>
    </citation>
    <scope>NUCLEOTIDE SEQUENCE [LARGE SCALE GENOMIC DNA]</scope>
    <source>
        <strain evidence="9">MES6</strain>
    </source>
</reference>
<proteinExistence type="inferred from homology"/>
<evidence type="ECO:0000256" key="4">
    <source>
        <dbReference type="ARBA" id="ARBA00010662"/>
    </source>
</evidence>
<protein>
    <recommendedName>
        <fullName evidence="6 7">6-phosphogluconolactonase</fullName>
        <shortName evidence="7">6PGL</shortName>
        <ecNumber evidence="5 7">3.1.1.31</ecNumber>
    </recommendedName>
</protein>
<dbReference type="RefSeq" id="WP_273250928.1">
    <property type="nucleotide sequence ID" value="NZ_VENJ01000023.1"/>
</dbReference>
<evidence type="ECO:0000256" key="3">
    <source>
        <dbReference type="ARBA" id="ARBA00004961"/>
    </source>
</evidence>
<dbReference type="Proteomes" id="UP000483078">
    <property type="component" value="Unassembled WGS sequence"/>
</dbReference>
<dbReference type="InterPro" id="IPR005900">
    <property type="entry name" value="6-phosphogluconolactonase_DevB"/>
</dbReference>
<evidence type="ECO:0000256" key="1">
    <source>
        <dbReference type="ARBA" id="ARBA00000832"/>
    </source>
</evidence>
<evidence type="ECO:0000256" key="6">
    <source>
        <dbReference type="ARBA" id="ARBA00020337"/>
    </source>
</evidence>
<dbReference type="UniPathway" id="UPA00115">
    <property type="reaction ID" value="UER00409"/>
</dbReference>
<dbReference type="Pfam" id="PF01182">
    <property type="entry name" value="Glucosamine_iso"/>
    <property type="match status" value="1"/>
</dbReference>
<dbReference type="GO" id="GO:0006098">
    <property type="term" value="P:pentose-phosphate shunt"/>
    <property type="evidence" value="ECO:0007669"/>
    <property type="project" value="UniProtKB-UniPathway"/>
</dbReference>
<dbReference type="EC" id="3.1.1.31" evidence="5 7"/>
<accession>A0A7C9HDH9</accession>
<dbReference type="CDD" id="cd01400">
    <property type="entry name" value="6PGL"/>
    <property type="match status" value="1"/>
</dbReference>
<dbReference type="PANTHER" id="PTHR11054">
    <property type="entry name" value="6-PHOSPHOGLUCONOLACTONASE"/>
    <property type="match status" value="1"/>
</dbReference>
<dbReference type="GO" id="GO:0005975">
    <property type="term" value="P:carbohydrate metabolic process"/>
    <property type="evidence" value="ECO:0007669"/>
    <property type="project" value="UniProtKB-UniRule"/>
</dbReference>
<dbReference type="NCBIfam" id="TIGR01198">
    <property type="entry name" value="pgl"/>
    <property type="match status" value="1"/>
</dbReference>
<evidence type="ECO:0000259" key="8">
    <source>
        <dbReference type="Pfam" id="PF01182"/>
    </source>
</evidence>
<comment type="similarity">
    <text evidence="4 7">Belongs to the glucosamine/galactosamine-6-phosphate isomerase family. 6-phosphogluconolactonase subfamily.</text>
</comment>
<keyword evidence="7 9" id="KW-0378">Hydrolase</keyword>
<dbReference type="InterPro" id="IPR039104">
    <property type="entry name" value="6PGL"/>
</dbReference>
<comment type="pathway">
    <text evidence="3 7">Carbohydrate degradation; pentose phosphate pathway; D-ribulose 5-phosphate from D-glucose 6-phosphate (oxidative stage): step 2/3.</text>
</comment>
<comment type="caution">
    <text evidence="9">The sequence shown here is derived from an EMBL/GenBank/DDBJ whole genome shotgun (WGS) entry which is preliminary data.</text>
</comment>
<organism evidence="9 10">
    <name type="scientific">Sediminimonas qiaohouensis</name>
    <dbReference type="NCBI Taxonomy" id="552061"/>
    <lineage>
        <taxon>Bacteria</taxon>
        <taxon>Pseudomonadati</taxon>
        <taxon>Pseudomonadota</taxon>
        <taxon>Alphaproteobacteria</taxon>
        <taxon>Rhodobacterales</taxon>
        <taxon>Roseobacteraceae</taxon>
        <taxon>Sediminimonas</taxon>
    </lineage>
</organism>
<feature type="domain" description="Glucosamine/galactosamine-6-phosphate isomerase" evidence="8">
    <location>
        <begin position="8"/>
        <end position="221"/>
    </location>
</feature>
<dbReference type="GO" id="GO:0017057">
    <property type="term" value="F:6-phosphogluconolactonase activity"/>
    <property type="evidence" value="ECO:0007669"/>
    <property type="project" value="UniProtKB-UniRule"/>
</dbReference>
<evidence type="ECO:0000256" key="7">
    <source>
        <dbReference type="RuleBase" id="RU365095"/>
    </source>
</evidence>
<name>A0A7C9HDH9_9RHOB</name>
<evidence type="ECO:0000313" key="10">
    <source>
        <dbReference type="Proteomes" id="UP000483078"/>
    </source>
</evidence>
<gene>
    <name evidence="7 9" type="primary">pgl</name>
    <name evidence="9" type="ORF">FH759_14210</name>
</gene>
<dbReference type="SUPFAM" id="SSF100950">
    <property type="entry name" value="NagB/RpiA/CoA transferase-like"/>
    <property type="match status" value="1"/>
</dbReference>
<dbReference type="InterPro" id="IPR006148">
    <property type="entry name" value="Glc/Gal-6P_isomerase"/>
</dbReference>
<evidence type="ECO:0000256" key="2">
    <source>
        <dbReference type="ARBA" id="ARBA00002681"/>
    </source>
</evidence>
<comment type="function">
    <text evidence="2 7">Hydrolysis of 6-phosphogluconolactone to 6-phosphogluconate.</text>
</comment>
<evidence type="ECO:0000313" key="9">
    <source>
        <dbReference type="EMBL" id="MTJ05827.1"/>
    </source>
</evidence>
<comment type="catalytic activity">
    <reaction evidence="1 7">
        <text>6-phospho-D-glucono-1,5-lactone + H2O = 6-phospho-D-gluconate + H(+)</text>
        <dbReference type="Rhea" id="RHEA:12556"/>
        <dbReference type="ChEBI" id="CHEBI:15377"/>
        <dbReference type="ChEBI" id="CHEBI:15378"/>
        <dbReference type="ChEBI" id="CHEBI:57955"/>
        <dbReference type="ChEBI" id="CHEBI:58759"/>
        <dbReference type="EC" id="3.1.1.31"/>
    </reaction>
</comment>
<dbReference type="InterPro" id="IPR037171">
    <property type="entry name" value="NagB/RpiA_transferase-like"/>
</dbReference>
<evidence type="ECO:0000256" key="5">
    <source>
        <dbReference type="ARBA" id="ARBA00013198"/>
    </source>
</evidence>